<dbReference type="InterPro" id="IPR012674">
    <property type="entry name" value="Calycin"/>
</dbReference>
<proteinExistence type="predicted"/>
<dbReference type="Pfam" id="PF08768">
    <property type="entry name" value="THAP4_heme-bd"/>
    <property type="match status" value="1"/>
</dbReference>
<dbReference type="SUPFAM" id="SSF50814">
    <property type="entry name" value="Lipocalins"/>
    <property type="match status" value="1"/>
</dbReference>
<dbReference type="InterPro" id="IPR014878">
    <property type="entry name" value="THAP4-like_heme-bd"/>
</dbReference>
<feature type="region of interest" description="Disordered" evidence="2">
    <location>
        <begin position="279"/>
        <end position="298"/>
    </location>
</feature>
<feature type="compositionally biased region" description="Polar residues" evidence="2">
    <location>
        <begin position="249"/>
        <end position="268"/>
    </location>
</feature>
<feature type="region of interest" description="Disordered" evidence="2">
    <location>
        <begin position="101"/>
        <end position="151"/>
    </location>
</feature>
<organism evidence="4 5">
    <name type="scientific">Plakobranchus ocellatus</name>
    <dbReference type="NCBI Taxonomy" id="259542"/>
    <lineage>
        <taxon>Eukaryota</taxon>
        <taxon>Metazoa</taxon>
        <taxon>Spiralia</taxon>
        <taxon>Lophotrochozoa</taxon>
        <taxon>Mollusca</taxon>
        <taxon>Gastropoda</taxon>
        <taxon>Heterobranchia</taxon>
        <taxon>Euthyneura</taxon>
        <taxon>Panpulmonata</taxon>
        <taxon>Sacoglossa</taxon>
        <taxon>Placobranchoidea</taxon>
        <taxon>Plakobranchidae</taxon>
        <taxon>Plakobranchus</taxon>
    </lineage>
</organism>
<dbReference type="CDD" id="cd07828">
    <property type="entry name" value="lipocalin_heme-bd-THAP4-like"/>
    <property type="match status" value="1"/>
</dbReference>
<evidence type="ECO:0000259" key="3">
    <source>
        <dbReference type="Pfam" id="PF08768"/>
    </source>
</evidence>
<name>A0AAV4CFE3_9GAST</name>
<evidence type="ECO:0000256" key="1">
    <source>
        <dbReference type="ARBA" id="ARBA00036993"/>
    </source>
</evidence>
<feature type="compositionally biased region" description="Low complexity" evidence="2">
    <location>
        <begin position="535"/>
        <end position="563"/>
    </location>
</feature>
<feature type="region of interest" description="Disordered" evidence="2">
    <location>
        <begin position="499"/>
        <end position="599"/>
    </location>
</feature>
<dbReference type="PANTHER" id="PTHR15854:SF4">
    <property type="entry name" value="PEROXYNITRITE ISOMERASE THAP4"/>
    <property type="match status" value="1"/>
</dbReference>
<feature type="compositionally biased region" description="Polar residues" evidence="2">
    <location>
        <begin position="415"/>
        <end position="451"/>
    </location>
</feature>
<feature type="compositionally biased region" description="Polar residues" evidence="2">
    <location>
        <begin position="519"/>
        <end position="534"/>
    </location>
</feature>
<feature type="domain" description="THAP4-like heme-binding" evidence="3">
    <location>
        <begin position="654"/>
        <end position="805"/>
    </location>
</feature>
<evidence type="ECO:0000313" key="4">
    <source>
        <dbReference type="EMBL" id="GFO31540.1"/>
    </source>
</evidence>
<accession>A0AAV4CFE3</accession>
<feature type="compositionally biased region" description="Basic and acidic residues" evidence="2">
    <location>
        <begin position="572"/>
        <end position="585"/>
    </location>
</feature>
<feature type="compositionally biased region" description="Low complexity" evidence="2">
    <location>
        <begin position="279"/>
        <end position="295"/>
    </location>
</feature>
<keyword evidence="5" id="KW-1185">Reference proteome</keyword>
<evidence type="ECO:0000313" key="5">
    <source>
        <dbReference type="Proteomes" id="UP000735302"/>
    </source>
</evidence>
<feature type="region of interest" description="Disordered" evidence="2">
    <location>
        <begin position="413"/>
        <end position="469"/>
    </location>
</feature>
<gene>
    <name evidence="4" type="ORF">PoB_005804500</name>
</gene>
<comment type="catalytic activity">
    <reaction evidence="1">
        <text>peroxynitrite = nitrate</text>
        <dbReference type="Rhea" id="RHEA:63116"/>
        <dbReference type="ChEBI" id="CHEBI:17632"/>
        <dbReference type="ChEBI" id="CHEBI:25941"/>
    </reaction>
    <physiologicalReaction direction="left-to-right" evidence="1">
        <dbReference type="Rhea" id="RHEA:63117"/>
    </physiologicalReaction>
</comment>
<dbReference type="InterPro" id="IPR045165">
    <property type="entry name" value="Nitrobindin"/>
</dbReference>
<protein>
    <submittedName>
        <fullName evidence="4">THAP domain-containing protein 4</fullName>
    </submittedName>
</protein>
<evidence type="ECO:0000256" key="2">
    <source>
        <dbReference type="SAM" id="MobiDB-lite"/>
    </source>
</evidence>
<feature type="region of interest" description="Disordered" evidence="2">
    <location>
        <begin position="249"/>
        <end position="273"/>
    </location>
</feature>
<dbReference type="Gene3D" id="2.40.128.20">
    <property type="match status" value="1"/>
</dbReference>
<dbReference type="EMBL" id="BLXT01006409">
    <property type="protein sequence ID" value="GFO31540.1"/>
    <property type="molecule type" value="Genomic_DNA"/>
</dbReference>
<dbReference type="AlphaFoldDB" id="A0AAV4CFE3"/>
<sequence length="806" mass="89444">MGNDKDRKLRATADGQKLFVRDVLDTHNHDISEAEFRFHPKQRKLDPGSQEEIASLLALEPDKQLLRRRLMEVTGKVILMKDIHNIKTRLLRGETKISASEKSLREMTGPVATETDVVDKAKRRSQPCQKKTPLRSPKKAQGESKGLLGGGVEGDSFVSTVLLPESQGEESQVVLQVPKKADCLPSSQQIILPAPAPVCRQAVAASTGRQNQTWQVGNNIQCHTSALVCPLQQVSHTLPPATAILQPNSAGSCSSTKDQQNEQYQRHQNSCHHYQQQEQYYHPEQQQQQQQQLPPVLQPPSMYTINIHRIHGDQVYSVGALQQQQDQTFSFSTSAVINSNLTNTASAVAPSGMFEPSAIISSPVTTVILDDCTLLQNNTSLLQSSNFVHVDHSASKSHDIPWVTLDGERAGKASHLQSIPSGSGLQADPTVSLSPIETVPSNTANHQSSKNNVEDHLSHRTTNSAVPSTSISTLSVLADSNSSGLHQSSFCNDHLYQQQHPEHHHQQQQHILQGHVTQHRQQTPNQSSLPSILNSSTATQAALASAAVHNKNSSSPTPNSKGNHFLPTASGETKRKCSARKKECPQKVGQARVRRSANQADRDNLMRKYFQQATVNLFFNERLKYSGNKLFKIFNTAGARMSNKQAELKYNDALKPLAWLFGKWRGEQGRGKYPTIQDFSYTEEAEFSPIGMQPNVEFKLYSFKPDTNAPMHRETGFVKIKPGTNHIAFVAAHNLGVIDIQEGEVSGQELNVTSHSVGRTTFNKDPIVKVTKRRLKRINDELELVMEMETDKTELTEHLRITYTKI</sequence>
<dbReference type="GO" id="GO:0008289">
    <property type="term" value="F:lipid binding"/>
    <property type="evidence" value="ECO:0007669"/>
    <property type="project" value="UniProtKB-KW"/>
</dbReference>
<feature type="compositionally biased region" description="Polar residues" evidence="2">
    <location>
        <begin position="460"/>
        <end position="469"/>
    </location>
</feature>
<comment type="caution">
    <text evidence="4">The sequence shown here is derived from an EMBL/GenBank/DDBJ whole genome shotgun (WGS) entry which is preliminary data.</text>
</comment>
<dbReference type="PANTHER" id="PTHR15854">
    <property type="entry name" value="THAP4 PROTEIN"/>
    <property type="match status" value="1"/>
</dbReference>
<dbReference type="Proteomes" id="UP000735302">
    <property type="component" value="Unassembled WGS sequence"/>
</dbReference>
<reference evidence="4 5" key="1">
    <citation type="journal article" date="2021" name="Elife">
        <title>Chloroplast acquisition without the gene transfer in kleptoplastic sea slugs, Plakobranchus ocellatus.</title>
        <authorList>
            <person name="Maeda T."/>
            <person name="Takahashi S."/>
            <person name="Yoshida T."/>
            <person name="Shimamura S."/>
            <person name="Takaki Y."/>
            <person name="Nagai Y."/>
            <person name="Toyoda A."/>
            <person name="Suzuki Y."/>
            <person name="Arimoto A."/>
            <person name="Ishii H."/>
            <person name="Satoh N."/>
            <person name="Nishiyama T."/>
            <person name="Hasebe M."/>
            <person name="Maruyama T."/>
            <person name="Minagawa J."/>
            <person name="Obokata J."/>
            <person name="Shigenobu S."/>
        </authorList>
    </citation>
    <scope>NUCLEOTIDE SEQUENCE [LARGE SCALE GENOMIC DNA]</scope>
</reference>